<gene>
    <name evidence="1" type="ORF">ACEN34_01830</name>
</gene>
<dbReference type="InterPro" id="IPR014867">
    <property type="entry name" value="Spore_coat_CotH_CotH2/3/7"/>
</dbReference>
<organism evidence="1 2">
    <name type="scientific">Loigolactobacillus zhaoyuanensis</name>
    <dbReference type="NCBI Taxonomy" id="2486017"/>
    <lineage>
        <taxon>Bacteria</taxon>
        <taxon>Bacillati</taxon>
        <taxon>Bacillota</taxon>
        <taxon>Bacilli</taxon>
        <taxon>Lactobacillales</taxon>
        <taxon>Lactobacillaceae</taxon>
        <taxon>Loigolactobacillus</taxon>
    </lineage>
</organism>
<protein>
    <submittedName>
        <fullName evidence="1">CotH kinase family protein</fullName>
    </submittedName>
</protein>
<keyword evidence="1" id="KW-0418">Kinase</keyword>
<reference evidence="1 2" key="1">
    <citation type="submission" date="2024-08" db="EMBL/GenBank/DDBJ databases">
        <authorList>
            <person name="Arias E."/>
        </authorList>
    </citation>
    <scope>NUCLEOTIDE SEQUENCE [LARGE SCALE GENOMIC DNA]</scope>
    <source>
        <strain evidence="1 2">FAM 25317</strain>
    </source>
</reference>
<dbReference type="EMBL" id="JBGQPK010000003">
    <property type="protein sequence ID" value="MFL2028349.1"/>
    <property type="molecule type" value="Genomic_DNA"/>
</dbReference>
<name>A0ABW8U8Z5_9LACO</name>
<keyword evidence="2" id="KW-1185">Reference proteome</keyword>
<dbReference type="Pfam" id="PF08757">
    <property type="entry name" value="CotH"/>
    <property type="match status" value="1"/>
</dbReference>
<comment type="caution">
    <text evidence="1">The sequence shown here is derived from an EMBL/GenBank/DDBJ whole genome shotgun (WGS) entry which is preliminary data.</text>
</comment>
<evidence type="ECO:0000313" key="2">
    <source>
        <dbReference type="Proteomes" id="UP001625389"/>
    </source>
</evidence>
<evidence type="ECO:0000313" key="1">
    <source>
        <dbReference type="EMBL" id="MFL2028349.1"/>
    </source>
</evidence>
<dbReference type="Proteomes" id="UP001625389">
    <property type="component" value="Unassembled WGS sequence"/>
</dbReference>
<dbReference type="RefSeq" id="WP_407136831.1">
    <property type="nucleotide sequence ID" value="NZ_JBGQPK010000003.1"/>
</dbReference>
<dbReference type="GO" id="GO:0016301">
    <property type="term" value="F:kinase activity"/>
    <property type="evidence" value="ECO:0007669"/>
    <property type="project" value="UniProtKB-KW"/>
</dbReference>
<sequence length="355" mass="40673">MANLIIKRAKNFEFELYADFEQATPKPIQFGTWQPRSKFSLRGDYTDQTHSRNGAGYALWREILATEQVYPTTIRDQEMLGTIQTQPVNVFFDGVNYGIYSLSSYLDAASLKLDPHNKDEIMLLALNGYAHNKDLAFANPTARLNDSDFGVMSAHTAADQQLFTNTNRLMKFINTADDQEFHENAKDYFDPLNLIDYILFVGAIDAFDNVAHNTTVFTYDGQHWLFSLIDLDISFDIDADGKLLSNPHPVFNKIQSPLFKRIFACFPSEVKARWQELRHSVLSEDHMIDTYRQTMAKIGDTNFAIDQSIWHSPTGRTSSLEHVTTFVQQHLPKSDDTIAKSYHRNLLQGFDIDFK</sequence>
<keyword evidence="1" id="KW-0808">Transferase</keyword>
<proteinExistence type="predicted"/>
<accession>A0ABW8U8Z5</accession>